<name>A0AAP0PXA5_9MAGN</name>
<dbReference type="SUPFAM" id="SSF54654">
    <property type="entry name" value="CI-2 family of serine protease inhibitors"/>
    <property type="match status" value="1"/>
</dbReference>
<organism evidence="4 5">
    <name type="scientific">Stephania japonica</name>
    <dbReference type="NCBI Taxonomy" id="461633"/>
    <lineage>
        <taxon>Eukaryota</taxon>
        <taxon>Viridiplantae</taxon>
        <taxon>Streptophyta</taxon>
        <taxon>Embryophyta</taxon>
        <taxon>Tracheophyta</taxon>
        <taxon>Spermatophyta</taxon>
        <taxon>Magnoliopsida</taxon>
        <taxon>Ranunculales</taxon>
        <taxon>Menispermaceae</taxon>
        <taxon>Menispermoideae</taxon>
        <taxon>Cissampelideae</taxon>
        <taxon>Stephania</taxon>
    </lineage>
</organism>
<comment type="caution">
    <text evidence="4">The sequence shown here is derived from an EMBL/GenBank/DDBJ whole genome shotgun (WGS) entry which is preliminary data.</text>
</comment>
<keyword evidence="2" id="KW-0646">Protease inhibitor</keyword>
<dbReference type="InterPro" id="IPR000864">
    <property type="entry name" value="Prot_inh_pot1"/>
</dbReference>
<dbReference type="AlphaFoldDB" id="A0AAP0PXA5"/>
<reference evidence="4 5" key="1">
    <citation type="submission" date="2024-01" db="EMBL/GenBank/DDBJ databases">
        <title>Genome assemblies of Stephania.</title>
        <authorList>
            <person name="Yang L."/>
        </authorList>
    </citation>
    <scope>NUCLEOTIDE SEQUENCE [LARGE SCALE GENOMIC DNA]</scope>
    <source>
        <strain evidence="4">QJT</strain>
        <tissue evidence="4">Leaf</tissue>
    </source>
</reference>
<dbReference type="Gene3D" id="3.30.10.10">
    <property type="entry name" value="Trypsin Inhibitor V, subunit A"/>
    <property type="match status" value="1"/>
</dbReference>
<dbReference type="InterPro" id="IPR036354">
    <property type="entry name" value="Prot_inh_pot1_sf"/>
</dbReference>
<dbReference type="Pfam" id="PF00280">
    <property type="entry name" value="potato_inhibit"/>
    <property type="match status" value="1"/>
</dbReference>
<dbReference type="PANTHER" id="PTHR33091">
    <property type="entry name" value="PROTEIN, PUTATIVE, EXPRESSED-RELATED"/>
    <property type="match status" value="1"/>
</dbReference>
<dbReference type="EMBL" id="JBBNAE010000001">
    <property type="protein sequence ID" value="KAK9156101.1"/>
    <property type="molecule type" value="Genomic_DNA"/>
</dbReference>
<dbReference type="PROSITE" id="PS00285">
    <property type="entry name" value="POTATO_INHIBITOR"/>
    <property type="match status" value="1"/>
</dbReference>
<dbReference type="Proteomes" id="UP001417504">
    <property type="component" value="Unassembled WGS sequence"/>
</dbReference>
<dbReference type="GO" id="GO:0004867">
    <property type="term" value="F:serine-type endopeptidase inhibitor activity"/>
    <property type="evidence" value="ECO:0007669"/>
    <property type="project" value="UniProtKB-KW"/>
</dbReference>
<accession>A0AAP0PXA5</accession>
<comment type="similarity">
    <text evidence="1">Belongs to the protease inhibitor I13 (potato type I serine protease inhibitor) family.</text>
</comment>
<evidence type="ECO:0000256" key="3">
    <source>
        <dbReference type="ARBA" id="ARBA00022900"/>
    </source>
</evidence>
<dbReference type="PANTHER" id="PTHR33091:SF73">
    <property type="entry name" value="INHIBITOR OF TRYPSIN AND HAGEMAN FACTOR-LIKE"/>
    <property type="match status" value="1"/>
</dbReference>
<evidence type="ECO:0000256" key="1">
    <source>
        <dbReference type="ARBA" id="ARBA00008210"/>
    </source>
</evidence>
<protein>
    <submittedName>
        <fullName evidence="4">Uncharacterized protein</fullName>
    </submittedName>
</protein>
<gene>
    <name evidence="4" type="ORF">Sjap_003581</name>
</gene>
<evidence type="ECO:0000256" key="2">
    <source>
        <dbReference type="ARBA" id="ARBA00022690"/>
    </source>
</evidence>
<dbReference type="GO" id="GO:0009611">
    <property type="term" value="P:response to wounding"/>
    <property type="evidence" value="ECO:0007669"/>
    <property type="project" value="InterPro"/>
</dbReference>
<evidence type="ECO:0000313" key="4">
    <source>
        <dbReference type="EMBL" id="KAK9156101.1"/>
    </source>
</evidence>
<evidence type="ECO:0000313" key="5">
    <source>
        <dbReference type="Proteomes" id="UP001417504"/>
    </source>
</evidence>
<sequence length="73" mass="7939">MATETICGYGKQSWPELVGEQVSVAVETIHRENPNVQAVLMPPGTVAVTLDYNCGRVRVFARRGIVSRVPQVG</sequence>
<keyword evidence="3" id="KW-0722">Serine protease inhibitor</keyword>
<keyword evidence="5" id="KW-1185">Reference proteome</keyword>
<proteinExistence type="inferred from homology"/>